<proteinExistence type="predicted"/>
<evidence type="ECO:0000259" key="3">
    <source>
        <dbReference type="PROSITE" id="PS51186"/>
    </source>
</evidence>
<dbReference type="RefSeq" id="WP_144264345.1">
    <property type="nucleotide sequence ID" value="NZ_FTPL01000003.1"/>
</dbReference>
<evidence type="ECO:0000313" key="4">
    <source>
        <dbReference type="EMBL" id="SIT88464.1"/>
    </source>
</evidence>
<dbReference type="Pfam" id="PF00583">
    <property type="entry name" value="Acetyltransf_1"/>
    <property type="match status" value="1"/>
</dbReference>
<dbReference type="EMBL" id="FTPL01000003">
    <property type="protein sequence ID" value="SIT88464.1"/>
    <property type="molecule type" value="Genomic_DNA"/>
</dbReference>
<dbReference type="Gene3D" id="3.40.630.30">
    <property type="match status" value="1"/>
</dbReference>
<dbReference type="PANTHER" id="PTHR43877:SF2">
    <property type="entry name" value="AMINOALKYLPHOSPHONATE N-ACETYLTRANSFERASE-RELATED"/>
    <property type="match status" value="1"/>
</dbReference>
<keyword evidence="1 4" id="KW-0808">Transferase</keyword>
<dbReference type="OrthoDB" id="794462at2"/>
<reference evidence="5" key="1">
    <citation type="submission" date="2017-01" db="EMBL/GenBank/DDBJ databases">
        <authorList>
            <person name="Varghese N."/>
            <person name="Submissions S."/>
        </authorList>
    </citation>
    <scope>NUCLEOTIDE SEQUENCE [LARGE SCALE GENOMIC DNA]</scope>
    <source>
        <strain evidence="5">MNA4</strain>
    </source>
</reference>
<evidence type="ECO:0000313" key="5">
    <source>
        <dbReference type="Proteomes" id="UP000187550"/>
    </source>
</evidence>
<dbReference type="InterPro" id="IPR016181">
    <property type="entry name" value="Acyl_CoA_acyltransferase"/>
</dbReference>
<keyword evidence="2 4" id="KW-0012">Acyltransferase</keyword>
<protein>
    <submittedName>
        <fullName evidence="4">L-amino acid N-acyltransferase YncA</fullName>
    </submittedName>
</protein>
<sequence>METIIRNMEKSDIPQVRRVAADSWHATYEGLIPREVQDRFLDQAYSPQSLEARLTRSPFFVAESDGNIIGFANFSPLREDGSAELGAIYLLPETQGHGIGTRLLEYGVDSLNPAAVFINVESGNRIGKTFYEAKGFKTTEEFDDDFDGHILKTTRMKLELSGRLEPISQD</sequence>
<dbReference type="Proteomes" id="UP000187550">
    <property type="component" value="Unassembled WGS sequence"/>
</dbReference>
<gene>
    <name evidence="4" type="ORF">SAMN05428946_2278</name>
</gene>
<dbReference type="PANTHER" id="PTHR43877">
    <property type="entry name" value="AMINOALKYLPHOSPHONATE N-ACETYLTRANSFERASE-RELATED-RELATED"/>
    <property type="match status" value="1"/>
</dbReference>
<dbReference type="GO" id="GO:0016747">
    <property type="term" value="F:acyltransferase activity, transferring groups other than amino-acyl groups"/>
    <property type="evidence" value="ECO:0007669"/>
    <property type="project" value="InterPro"/>
</dbReference>
<keyword evidence="5" id="KW-1185">Reference proteome</keyword>
<dbReference type="STRING" id="550447.SAMN05428946_2278"/>
<dbReference type="CDD" id="cd04301">
    <property type="entry name" value="NAT_SF"/>
    <property type="match status" value="1"/>
</dbReference>
<accession>A0A1U7PNX5</accession>
<organism evidence="4 5">
    <name type="scientific">Edaphobacillus lindanitolerans</name>
    <dbReference type="NCBI Taxonomy" id="550447"/>
    <lineage>
        <taxon>Bacteria</taxon>
        <taxon>Bacillati</taxon>
        <taxon>Bacillota</taxon>
        <taxon>Bacilli</taxon>
        <taxon>Bacillales</taxon>
        <taxon>Bacillaceae</taxon>
        <taxon>Edaphobacillus</taxon>
    </lineage>
</organism>
<evidence type="ECO:0000256" key="1">
    <source>
        <dbReference type="ARBA" id="ARBA00022679"/>
    </source>
</evidence>
<evidence type="ECO:0000256" key="2">
    <source>
        <dbReference type="ARBA" id="ARBA00023315"/>
    </source>
</evidence>
<name>A0A1U7PNX5_9BACI</name>
<dbReference type="InterPro" id="IPR000182">
    <property type="entry name" value="GNAT_dom"/>
</dbReference>
<dbReference type="SUPFAM" id="SSF55729">
    <property type="entry name" value="Acyl-CoA N-acyltransferases (Nat)"/>
    <property type="match status" value="1"/>
</dbReference>
<feature type="domain" description="N-acetyltransferase" evidence="3">
    <location>
        <begin position="3"/>
        <end position="161"/>
    </location>
</feature>
<dbReference type="PROSITE" id="PS51186">
    <property type="entry name" value="GNAT"/>
    <property type="match status" value="1"/>
</dbReference>
<dbReference type="AlphaFoldDB" id="A0A1U7PNX5"/>
<dbReference type="InterPro" id="IPR050832">
    <property type="entry name" value="Bact_Acetyltransf"/>
</dbReference>